<dbReference type="Gene3D" id="3.40.50.720">
    <property type="entry name" value="NAD(P)-binding Rossmann-like Domain"/>
    <property type="match status" value="1"/>
</dbReference>
<gene>
    <name evidence="3" type="ORF">A3D78_00230</name>
</gene>
<reference evidence="3 4" key="1">
    <citation type="journal article" date="2016" name="Nat. Commun.">
        <title>Thousands of microbial genomes shed light on interconnected biogeochemical processes in an aquifer system.</title>
        <authorList>
            <person name="Anantharaman K."/>
            <person name="Brown C.T."/>
            <person name="Hug L.A."/>
            <person name="Sharon I."/>
            <person name="Castelle C.J."/>
            <person name="Probst A.J."/>
            <person name="Thomas B.C."/>
            <person name="Singh A."/>
            <person name="Wilkins M.J."/>
            <person name="Karaoz U."/>
            <person name="Brodie E.L."/>
            <person name="Williams K.H."/>
            <person name="Hubbard S.S."/>
            <person name="Banfield J.F."/>
        </authorList>
    </citation>
    <scope>NUCLEOTIDE SEQUENCE [LARGE SCALE GENOMIC DNA]</scope>
</reference>
<dbReference type="Gene3D" id="3.90.25.10">
    <property type="entry name" value="UDP-galactose 4-epimerase, domain 1"/>
    <property type="match status" value="1"/>
</dbReference>
<comment type="caution">
    <text evidence="3">The sequence shown here is derived from an EMBL/GenBank/DDBJ whole genome shotgun (WGS) entry which is preliminary data.</text>
</comment>
<organism evidence="3 4">
    <name type="scientific">Candidatus Gottesmanbacteria bacterium RIFCSPHIGHO2_02_FULL_39_14</name>
    <dbReference type="NCBI Taxonomy" id="1798383"/>
    <lineage>
        <taxon>Bacteria</taxon>
        <taxon>Candidatus Gottesmaniibacteriota</taxon>
    </lineage>
</organism>
<proteinExistence type="inferred from homology"/>
<dbReference type="InterPro" id="IPR001509">
    <property type="entry name" value="Epimerase_deHydtase"/>
</dbReference>
<comment type="similarity">
    <text evidence="1">Belongs to the NAD(P)-dependent epimerase/dehydratase family.</text>
</comment>
<dbReference type="Pfam" id="PF01370">
    <property type="entry name" value="Epimerase"/>
    <property type="match status" value="1"/>
</dbReference>
<sequence>MKKNILIAGSSGFIGKNLVEYFSSKVHVFAPSHAELELLDDNKVYDYIIRHNINIIIHAASVGGLRGRAENKEEVYFNLRIFFNLIKNFSRVQKIIFFGSGAEYDKSRPLVNISETDFGVNIPEDSYGFYKYVCSKYLEGISVTRIINLRLFGVYGKYENYFYRFISNAIVKNLLHLAIDINQNVYFDYLYIDDLMKIVDYFIKNETKSNIYNTSSASRSDLITIAQRINQISTYQSPIIVRKKGFNNEYTASNDRLKREIKDLRFTSLDAGIRSLYHWYKKRLNSVPIDKIRQQQTDLTGTEGL</sequence>
<evidence type="ECO:0000313" key="4">
    <source>
        <dbReference type="Proteomes" id="UP000176253"/>
    </source>
</evidence>
<feature type="domain" description="NAD-dependent epimerase/dehydratase" evidence="2">
    <location>
        <begin position="5"/>
        <end position="213"/>
    </location>
</feature>
<dbReference type="STRING" id="1798383.A3D78_00230"/>
<dbReference type="SUPFAM" id="SSF51735">
    <property type="entry name" value="NAD(P)-binding Rossmann-fold domains"/>
    <property type="match status" value="1"/>
</dbReference>
<dbReference type="EMBL" id="MFJM01000056">
    <property type="protein sequence ID" value="OGG16603.1"/>
    <property type="molecule type" value="Genomic_DNA"/>
</dbReference>
<evidence type="ECO:0000313" key="3">
    <source>
        <dbReference type="EMBL" id="OGG16603.1"/>
    </source>
</evidence>
<name>A0A1F5ZW62_9BACT</name>
<dbReference type="PANTHER" id="PTHR43000">
    <property type="entry name" value="DTDP-D-GLUCOSE 4,6-DEHYDRATASE-RELATED"/>
    <property type="match status" value="1"/>
</dbReference>
<protein>
    <recommendedName>
        <fullName evidence="2">NAD-dependent epimerase/dehydratase domain-containing protein</fullName>
    </recommendedName>
</protein>
<dbReference type="InterPro" id="IPR036291">
    <property type="entry name" value="NAD(P)-bd_dom_sf"/>
</dbReference>
<accession>A0A1F5ZW62</accession>
<dbReference type="Proteomes" id="UP000176253">
    <property type="component" value="Unassembled WGS sequence"/>
</dbReference>
<evidence type="ECO:0000256" key="1">
    <source>
        <dbReference type="ARBA" id="ARBA00007637"/>
    </source>
</evidence>
<evidence type="ECO:0000259" key="2">
    <source>
        <dbReference type="Pfam" id="PF01370"/>
    </source>
</evidence>
<dbReference type="AlphaFoldDB" id="A0A1F5ZW62"/>